<comment type="caution">
    <text evidence="1">The sequence shown here is derived from an EMBL/GenBank/DDBJ whole genome shotgun (WGS) entry which is preliminary data.</text>
</comment>
<accession>A0ABM8V840</accession>
<dbReference type="Proteomes" id="UP000681526">
    <property type="component" value="Unassembled WGS sequence"/>
</dbReference>
<sequence>MTLVADTRKSKVVSLKKMTIKKEINHDAVKTTIAFSEADGSNLKAGVYINGELSDVYINGKAAQLNGEPAYSAASSYQSVIDCLIEAFNALPWYLQAACTGACGGIFTGNAALIAVCAGCIFGSGANNDCL</sequence>
<proteinExistence type="predicted"/>
<protein>
    <submittedName>
        <fullName evidence="1">Uncharacterized protein</fullName>
    </submittedName>
</protein>
<dbReference type="RefSeq" id="WP_213485640.1">
    <property type="nucleotide sequence ID" value="NZ_CAJRAY010000083.1"/>
</dbReference>
<keyword evidence="2" id="KW-1185">Reference proteome</keyword>
<evidence type="ECO:0000313" key="1">
    <source>
        <dbReference type="EMBL" id="CAG5091574.1"/>
    </source>
</evidence>
<gene>
    <name evidence="1" type="primary">txxe 3146</name>
    <name evidence="1" type="ORF">TXXE_15840</name>
</gene>
<evidence type="ECO:0000313" key="2">
    <source>
        <dbReference type="Proteomes" id="UP000681526"/>
    </source>
</evidence>
<dbReference type="EMBL" id="CAJRAY010000083">
    <property type="protein sequence ID" value="CAG5091574.1"/>
    <property type="molecule type" value="Genomic_DNA"/>
</dbReference>
<reference evidence="1 2" key="1">
    <citation type="submission" date="2021-04" db="EMBL/GenBank/DDBJ databases">
        <authorList>
            <person name="Rakotoarivonina H."/>
        </authorList>
    </citation>
    <scope>NUCLEOTIDE SEQUENCE [LARGE SCALE GENOMIC DNA]</scope>
    <source>
        <strain evidence="1 2">XE</strain>
    </source>
</reference>
<name>A0ABM8V840_THEXY</name>
<organism evidence="1 2">
    <name type="scientific">Thermobacillus xylanilyticus</name>
    <dbReference type="NCBI Taxonomy" id="76633"/>
    <lineage>
        <taxon>Bacteria</taxon>
        <taxon>Bacillati</taxon>
        <taxon>Bacillota</taxon>
        <taxon>Bacilli</taxon>
        <taxon>Bacillales</taxon>
        <taxon>Paenibacillaceae</taxon>
        <taxon>Thermobacillus</taxon>
    </lineage>
</organism>